<proteinExistence type="predicted"/>
<reference evidence="3" key="1">
    <citation type="journal article" date="2019" name="IScience">
        <title>Narwhal Genome Reveals Long-Term Low Genetic Diversity despite Current Large Abundance Size.</title>
        <authorList>
            <person name="Westbury M.V."/>
            <person name="Petersen B."/>
            <person name="Garde E."/>
            <person name="Heide-Jorgensen M.P."/>
            <person name="Lorenzen E.D."/>
        </authorList>
    </citation>
    <scope>NUCLEOTIDE SEQUENCE [LARGE SCALE GENOMIC DNA]</scope>
</reference>
<dbReference type="EMBL" id="RWIC01000077">
    <property type="protein sequence ID" value="TKC50655.1"/>
    <property type="molecule type" value="Genomic_DNA"/>
</dbReference>
<evidence type="ECO:0000313" key="3">
    <source>
        <dbReference type="Proteomes" id="UP000308365"/>
    </source>
</evidence>
<keyword evidence="1" id="KW-0472">Membrane</keyword>
<protein>
    <submittedName>
        <fullName evidence="2">Uncharacterized protein</fullName>
    </submittedName>
</protein>
<evidence type="ECO:0000313" key="2">
    <source>
        <dbReference type="EMBL" id="TKC50655.1"/>
    </source>
</evidence>
<feature type="non-terminal residue" evidence="2">
    <location>
        <position position="80"/>
    </location>
</feature>
<feature type="transmembrane region" description="Helical" evidence="1">
    <location>
        <begin position="14"/>
        <end position="35"/>
    </location>
</feature>
<keyword evidence="1" id="KW-0812">Transmembrane</keyword>
<name>A0A4U1FL03_MONMO</name>
<dbReference type="Proteomes" id="UP000308365">
    <property type="component" value="Unassembled WGS sequence"/>
</dbReference>
<sequence>IGLQMVSSHPKRQLCIWCCGLFGYHVYNVWIQFIIQQFYRVSGMPTRSSSDNIGAACGQITVVLNEEGLTENTYQLSCKH</sequence>
<dbReference type="AlphaFoldDB" id="A0A4U1FL03"/>
<accession>A0A4U1FL03</accession>
<organism evidence="2 3">
    <name type="scientific">Monodon monoceros</name>
    <name type="common">Narwhal</name>
    <name type="synonym">Ceratodon monodon</name>
    <dbReference type="NCBI Taxonomy" id="40151"/>
    <lineage>
        <taxon>Eukaryota</taxon>
        <taxon>Metazoa</taxon>
        <taxon>Chordata</taxon>
        <taxon>Craniata</taxon>
        <taxon>Vertebrata</taxon>
        <taxon>Euteleostomi</taxon>
        <taxon>Mammalia</taxon>
        <taxon>Eutheria</taxon>
        <taxon>Laurasiatheria</taxon>
        <taxon>Artiodactyla</taxon>
        <taxon>Whippomorpha</taxon>
        <taxon>Cetacea</taxon>
        <taxon>Odontoceti</taxon>
        <taxon>Monodontidae</taxon>
        <taxon>Monodon</taxon>
    </lineage>
</organism>
<gene>
    <name evidence="2" type="ORF">EI555_010859</name>
</gene>
<feature type="non-terminal residue" evidence="2">
    <location>
        <position position="1"/>
    </location>
</feature>
<keyword evidence="1" id="KW-1133">Transmembrane helix</keyword>
<evidence type="ECO:0000256" key="1">
    <source>
        <dbReference type="SAM" id="Phobius"/>
    </source>
</evidence>
<comment type="caution">
    <text evidence="2">The sequence shown here is derived from an EMBL/GenBank/DDBJ whole genome shotgun (WGS) entry which is preliminary data.</text>
</comment>